<evidence type="ECO:0000313" key="1">
    <source>
        <dbReference type="EMBL" id="AGW12090.1"/>
    </source>
</evidence>
<dbReference type="PATRIC" id="fig|1121448.10.peg.155"/>
<gene>
    <name evidence="1" type="ORF">DGI_0153</name>
</gene>
<dbReference type="KEGG" id="dgg:DGI_0153"/>
<dbReference type="RefSeq" id="WP_021758677.1">
    <property type="nucleotide sequence ID" value="NC_022444.1"/>
</dbReference>
<evidence type="ECO:0000313" key="2">
    <source>
        <dbReference type="Proteomes" id="UP000016587"/>
    </source>
</evidence>
<reference evidence="2" key="2">
    <citation type="submission" date="2013-07" db="EMBL/GenBank/DDBJ databases">
        <authorList>
            <person name="Morais-Silva F.O."/>
            <person name="Rezende A.M."/>
            <person name="Pimentel C."/>
            <person name="Resende D.M."/>
            <person name="Santos C.I."/>
            <person name="Clemente C."/>
            <person name="de Oliveira L.M."/>
            <person name="da Silva S.M."/>
            <person name="Costa D.A."/>
            <person name="Varela-Raposo A."/>
            <person name="Horacio E.C.A."/>
            <person name="Matos M."/>
            <person name="Flores O."/>
            <person name="Ruiz J.C."/>
            <person name="Rodrigues-Pousada C."/>
        </authorList>
    </citation>
    <scope>NUCLEOTIDE SEQUENCE [LARGE SCALE GENOMIC DNA]</scope>
    <source>
        <strain evidence="2">ATCC 19364 / DSM 1382 / NCIMB 9332 / VKM B-1759</strain>
    </source>
</reference>
<keyword evidence="2" id="KW-1185">Reference proteome</keyword>
<dbReference type="EMBL" id="CP006585">
    <property type="protein sequence ID" value="AGW12090.1"/>
    <property type="molecule type" value="Genomic_DNA"/>
</dbReference>
<name>T2G6A5_MEGG1</name>
<reference evidence="1 2" key="1">
    <citation type="journal article" date="2013" name="J. Bacteriol.">
        <title>Roles of HynAB and Ech, the only two hydrogenases found in the model sulfate reducer Desulfovibrio gigas.</title>
        <authorList>
            <person name="Morais-Silva F.O."/>
            <person name="Santos C.I."/>
            <person name="Rodrigues R."/>
            <person name="Pereira I.A."/>
            <person name="Rodrigues-Pousada C."/>
        </authorList>
    </citation>
    <scope>NUCLEOTIDE SEQUENCE [LARGE SCALE GENOMIC DNA]</scope>
    <source>
        <strain evidence="2">ATCC 19364 / DSM 1382 / NCIMB 9332 / VKM B-1759</strain>
    </source>
</reference>
<dbReference type="Proteomes" id="UP000016587">
    <property type="component" value="Chromosome"/>
</dbReference>
<protein>
    <submittedName>
        <fullName evidence="1">Uncharacterized protein</fullName>
    </submittedName>
</protein>
<accession>T2G6A5</accession>
<dbReference type="HOGENOM" id="CLU_1022060_0_0_7"/>
<dbReference type="STRING" id="1121448.DGI_0153"/>
<organism evidence="1 2">
    <name type="scientific">Megalodesulfovibrio gigas (strain ATCC 19364 / DSM 1382 / NCIMB 9332 / VKM B-1759)</name>
    <name type="common">Desulfovibrio gigas</name>
    <dbReference type="NCBI Taxonomy" id="1121448"/>
    <lineage>
        <taxon>Bacteria</taxon>
        <taxon>Pseudomonadati</taxon>
        <taxon>Thermodesulfobacteriota</taxon>
        <taxon>Desulfovibrionia</taxon>
        <taxon>Desulfovibrionales</taxon>
        <taxon>Desulfovibrionaceae</taxon>
        <taxon>Megalodesulfovibrio</taxon>
    </lineage>
</organism>
<sequence>MQQRIELAHPWDAGQTEQPQGAVFPWCLPGEAECSGVAGFYAGFHLWWCFRGLAVPQGAELTSATVQGLGAVGTGRLRAHVPADGLADADPPGSMSALATVLDALGTAAVAVAAMTQDQRDAVAAFWESLGGLVHDPETPEGMAEIMSEVALRHENYTAHLDTGSFLDPATDDMLQAFGPWATDWPYNWAGWTPAGGWDFDVPDLDAGDPLPDVAALVQELVDAPDWRPGNAVLLVMSPAEGAATDAMVRANRVDGQAVALDLEWTEAGGGA</sequence>
<dbReference type="AlphaFoldDB" id="T2G6A5"/>
<proteinExistence type="predicted"/>